<proteinExistence type="predicted"/>
<sequence>MEITKINEVVDKSVLQTFYAKLIFIDDICTVPGSINIIDFDLSKLEKVQGMISDLVYNQTPLSDEVDSDSKYSIIFNNKLNLTNKILILKNATTENEYYIVENINTTYSPEKLNEAVNVAVCQRLEDYINNKKFVIYPNLKINETSQLDINIRENFLFQKALVEKVDKTQEELIVDKNMLSMIVNPIEVNDEQNKVYMTFLSKFSNIDVRDININERYGINWQEQLVPEYKNFFKKIYEIYSNQNVVMSGFAGKDENYIKEFKKIYNGNNAEEYVNYEISLLRNQSEFNKEQIELLVLMCSGFLKSVFCVGGGFSTLHKFILPFYFDMVGETIYLRSEFYELKEVAVKKSEEIKE</sequence>
<protein>
    <submittedName>
        <fullName evidence="2">Uncharacterized protein</fullName>
    </submittedName>
</protein>
<evidence type="ECO:0000313" key="2">
    <source>
        <dbReference type="EMBL" id="WYM97398.1"/>
    </source>
</evidence>
<reference evidence="2 3" key="1">
    <citation type="submission" date="2021-11" db="EMBL/GenBank/DDBJ databases">
        <title>The first genome sequence of unculturable Mycoplasma faucium obtained by de novo assembly of metagenomic reads.</title>
        <authorList>
            <person name="Sabat A.J."/>
            <person name="Bathoorn E."/>
            <person name="Akkerboom V."/>
            <person name="Friedrich A.W."/>
        </authorList>
    </citation>
    <scope>NUCLEOTIDE SEQUENCE [LARGE SCALE GENOMIC DNA]</scope>
    <source>
        <strain evidence="2 3">UMCG-MFM1</strain>
    </source>
</reference>
<keyword evidence="3" id="KW-1185">Reference proteome</keyword>
<dbReference type="Proteomes" id="UP001622612">
    <property type="component" value="Chromosome"/>
</dbReference>
<evidence type="ECO:0000313" key="3">
    <source>
        <dbReference type="Proteomes" id="UP001622612"/>
    </source>
</evidence>
<dbReference type="EMBL" id="CP088155">
    <property type="protein sequence ID" value="WYM97398.1"/>
    <property type="molecule type" value="Genomic_DNA"/>
</dbReference>
<evidence type="ECO:0000313" key="1">
    <source>
        <dbReference type="EMBL" id="WYM97380.1"/>
    </source>
</evidence>
<accession>A0ABZ2TNJ2</accession>
<dbReference type="EMBL" id="CP088155">
    <property type="protein sequence ID" value="WYM97380.1"/>
    <property type="molecule type" value="Genomic_DNA"/>
</dbReference>
<organism evidence="2 3">
    <name type="scientific">Metamycoplasma faucium</name>
    <dbReference type="NCBI Taxonomy" id="56142"/>
    <lineage>
        <taxon>Bacteria</taxon>
        <taxon>Bacillati</taxon>
        <taxon>Mycoplasmatota</taxon>
        <taxon>Mycoplasmoidales</taxon>
        <taxon>Metamycoplasmataceae</taxon>
        <taxon>Metamycoplasma</taxon>
    </lineage>
</organism>
<gene>
    <name evidence="1" type="ORF">LQ356_00580</name>
    <name evidence="2" type="ORF">LQ356_00670</name>
</gene>
<dbReference type="RefSeq" id="WP_405311806.1">
    <property type="nucleotide sequence ID" value="NZ_CP088155.1"/>
</dbReference>
<name>A0ABZ2TNJ2_9BACT</name>